<dbReference type="PROSITE" id="PS50110">
    <property type="entry name" value="RESPONSE_REGULATORY"/>
    <property type="match status" value="1"/>
</dbReference>
<dbReference type="EMBL" id="JADEWU010000031">
    <property type="protein sequence ID" value="MBE9144394.1"/>
    <property type="molecule type" value="Genomic_DNA"/>
</dbReference>
<evidence type="ECO:0000256" key="2">
    <source>
        <dbReference type="PROSITE-ProRule" id="PRU00169"/>
    </source>
</evidence>
<dbReference type="SMART" id="SM00448">
    <property type="entry name" value="REC"/>
    <property type="match status" value="1"/>
</dbReference>
<dbReference type="RefSeq" id="WP_190518703.1">
    <property type="nucleotide sequence ID" value="NZ_JADEWU010000031.1"/>
</dbReference>
<evidence type="ECO:0000313" key="5">
    <source>
        <dbReference type="Proteomes" id="UP000640725"/>
    </source>
</evidence>
<dbReference type="Proteomes" id="UP000640725">
    <property type="component" value="Unassembled WGS sequence"/>
</dbReference>
<accession>A0ABR9UE34</accession>
<feature type="domain" description="Response regulatory" evidence="3">
    <location>
        <begin position="7"/>
        <end position="124"/>
    </location>
</feature>
<gene>
    <name evidence="4" type="ORF">IQ236_14380</name>
</gene>
<name>A0ABR9UE34_9CYAN</name>
<dbReference type="Pfam" id="PF00072">
    <property type="entry name" value="Response_reg"/>
    <property type="match status" value="1"/>
</dbReference>
<keyword evidence="5" id="KW-1185">Reference proteome</keyword>
<sequence>MPQSKLKLMVVDDERDNLDLLYRTFRREFQVFRADSPSSAMNILDTEGEMAVIISDQSMPEMTGIQFFTLVTDRFPDTIRVLLTGYSEDALELDSETITSTLIFKCITKPWEPEAFKAIIQKAVETYKASKEKEHNKT</sequence>
<protein>
    <submittedName>
        <fullName evidence="4">Response regulator</fullName>
    </submittedName>
</protein>
<dbReference type="PANTHER" id="PTHR44591">
    <property type="entry name" value="STRESS RESPONSE REGULATOR PROTEIN 1"/>
    <property type="match status" value="1"/>
</dbReference>
<organism evidence="4 5">
    <name type="scientific">Planktothrix mougeotii LEGE 06226</name>
    <dbReference type="NCBI Taxonomy" id="1828728"/>
    <lineage>
        <taxon>Bacteria</taxon>
        <taxon>Bacillati</taxon>
        <taxon>Cyanobacteriota</taxon>
        <taxon>Cyanophyceae</taxon>
        <taxon>Oscillatoriophycideae</taxon>
        <taxon>Oscillatoriales</taxon>
        <taxon>Microcoleaceae</taxon>
        <taxon>Planktothrix</taxon>
    </lineage>
</organism>
<keyword evidence="1 2" id="KW-0597">Phosphoprotein</keyword>
<evidence type="ECO:0000259" key="3">
    <source>
        <dbReference type="PROSITE" id="PS50110"/>
    </source>
</evidence>
<dbReference type="InterPro" id="IPR050595">
    <property type="entry name" value="Bact_response_regulator"/>
</dbReference>
<proteinExistence type="predicted"/>
<dbReference type="InterPro" id="IPR011006">
    <property type="entry name" value="CheY-like_superfamily"/>
</dbReference>
<reference evidence="4 5" key="1">
    <citation type="submission" date="2020-10" db="EMBL/GenBank/DDBJ databases">
        <authorList>
            <person name="Castelo-Branco R."/>
            <person name="Eusebio N."/>
            <person name="Adriana R."/>
            <person name="Vieira A."/>
            <person name="Brugerolle De Fraissinette N."/>
            <person name="Rezende De Castro R."/>
            <person name="Schneider M.P."/>
            <person name="Vasconcelos V."/>
            <person name="Leao P.N."/>
        </authorList>
    </citation>
    <scope>NUCLEOTIDE SEQUENCE [LARGE SCALE GENOMIC DNA]</scope>
    <source>
        <strain evidence="4 5">LEGE 06226</strain>
    </source>
</reference>
<dbReference type="SUPFAM" id="SSF52172">
    <property type="entry name" value="CheY-like"/>
    <property type="match status" value="1"/>
</dbReference>
<dbReference type="InterPro" id="IPR001789">
    <property type="entry name" value="Sig_transdc_resp-reg_receiver"/>
</dbReference>
<comment type="caution">
    <text evidence="4">The sequence shown here is derived from an EMBL/GenBank/DDBJ whole genome shotgun (WGS) entry which is preliminary data.</text>
</comment>
<dbReference type="PANTHER" id="PTHR44591:SF19">
    <property type="entry name" value="TWO-COMPONENT RESPONSE REGULATOR-RELATED"/>
    <property type="match status" value="1"/>
</dbReference>
<dbReference type="Gene3D" id="3.40.50.2300">
    <property type="match status" value="1"/>
</dbReference>
<evidence type="ECO:0000256" key="1">
    <source>
        <dbReference type="ARBA" id="ARBA00022553"/>
    </source>
</evidence>
<evidence type="ECO:0000313" key="4">
    <source>
        <dbReference type="EMBL" id="MBE9144394.1"/>
    </source>
</evidence>
<feature type="modified residue" description="4-aspartylphosphate" evidence="2">
    <location>
        <position position="56"/>
    </location>
</feature>